<sequence length="382" mass="43428">MAEDLRSQQTLDDRDNLKLLTDAFKAYPEGGLSVVDVSLEGIAACNYTVSRAVKVMKILKPLTKNEHLIKLFHYANDVSNISSILPMTLETNFKFCKWLTSPVAKKKIAALQNADRLRRRGSDVVTPEEAAMIALLESAQADRTTEYSKARARYDIDVAKYKKKIAKRTRQLEEDLDKVQASYPGLQLIERPDEHSVMASAWHRYVDFCTSNNFEVPQKNDGNLARAYKQFERELTLEIKNTACQKPEVRDYLLQYCKEKVKGFRAQFEDKRAQTYRGYYACATGDILPEDTPRKKRKASRPDTGGEANQEGEDDSEHSVIPNLLDTCVGDDRRAWDKTHPTNPEKPGNDSSSDESAENQPASTVADRTRTRRRKADKHSKK</sequence>
<reference evidence="2" key="1">
    <citation type="journal article" date="2018" name="Plant Pathol. J.">
        <title>Identification of Two Novel Amalgaviruses in the Common Eelgrass (Zostera marina) and in Silico Analysis of the Amalgavirus +1 Programmed Ribosomal Frameshifting Sites.</title>
        <authorList>
            <person name="Park D."/>
            <person name="Goh C.J."/>
            <person name="Kim H."/>
            <person name="Hahn Y."/>
        </authorList>
    </citation>
    <scope>NUCLEOTIDE SEQUENCE [LARGE SCALE GENOMIC DNA]</scope>
    <source>
        <strain evidence="2">SRP035489-1</strain>
    </source>
</reference>
<dbReference type="EMBL" id="KY783316">
    <property type="protein sequence ID" value="ARO49646.1"/>
    <property type="molecule type" value="Genomic_RNA"/>
</dbReference>
<keyword evidence="3" id="KW-1185">Reference proteome</keyword>
<feature type="compositionally biased region" description="Basic and acidic residues" evidence="1">
    <location>
        <begin position="330"/>
        <end position="340"/>
    </location>
</feature>
<dbReference type="GO" id="GO:0019028">
    <property type="term" value="C:viral capsid"/>
    <property type="evidence" value="ECO:0007669"/>
    <property type="project" value="UniProtKB-KW"/>
</dbReference>
<feature type="region of interest" description="Disordered" evidence="1">
    <location>
        <begin position="287"/>
        <end position="382"/>
    </location>
</feature>
<evidence type="ECO:0000313" key="2">
    <source>
        <dbReference type="EMBL" id="ARO49646.1"/>
    </source>
</evidence>
<name>A0A1W6R5F0_9VIRU</name>
<proteinExistence type="predicted"/>
<evidence type="ECO:0000313" key="3">
    <source>
        <dbReference type="Proteomes" id="UP000242249"/>
    </source>
</evidence>
<keyword evidence="2" id="KW-0946">Virion</keyword>
<protein>
    <submittedName>
        <fullName evidence="2">Putative coat protein</fullName>
    </submittedName>
</protein>
<dbReference type="OrthoDB" id="31226at10239"/>
<dbReference type="RefSeq" id="YP_009362303.1">
    <property type="nucleotide sequence ID" value="NC_034614.1"/>
</dbReference>
<evidence type="ECO:0000256" key="1">
    <source>
        <dbReference type="SAM" id="MobiDB-lite"/>
    </source>
</evidence>
<accession>A0A1W6R5F0</accession>
<dbReference type="Proteomes" id="UP000242249">
    <property type="component" value="Segment"/>
</dbReference>
<feature type="compositionally biased region" description="Basic residues" evidence="1">
    <location>
        <begin position="370"/>
        <end position="382"/>
    </location>
</feature>
<organism evidence="2">
    <name type="scientific">Zostera marina amalgavirus 1</name>
    <dbReference type="NCBI Taxonomy" id="1985202"/>
    <lineage>
        <taxon>Viruses</taxon>
        <taxon>Riboviria</taxon>
        <taxon>Orthornavirae</taxon>
        <taxon>Pisuviricota</taxon>
        <taxon>Duplopiviricetes</taxon>
        <taxon>Durnavirales</taxon>
        <taxon>Amalgaviridae</taxon>
        <taxon>Amalgavirus</taxon>
        <taxon>Amalgavirus zosterae</taxon>
    </lineage>
</organism>
<dbReference type="KEGG" id="vg:37628280"/>
<dbReference type="GeneID" id="37628280"/>
<keyword evidence="2" id="KW-0167">Capsid protein</keyword>